<organism evidence="14 15">
    <name type="scientific">Desulfoglaeba alkanexedens ALDC</name>
    <dbReference type="NCBI Taxonomy" id="980445"/>
    <lineage>
        <taxon>Bacteria</taxon>
        <taxon>Pseudomonadati</taxon>
        <taxon>Thermodesulfobacteriota</taxon>
        <taxon>Syntrophobacteria</taxon>
        <taxon>Syntrophobacterales</taxon>
        <taxon>Syntrophobacteraceae</taxon>
        <taxon>Desulfoglaeba</taxon>
    </lineage>
</organism>
<dbReference type="PROSITE" id="PS01305">
    <property type="entry name" value="MOAA_NIFB_PQQE"/>
    <property type="match status" value="1"/>
</dbReference>
<dbReference type="InterPro" id="IPR040064">
    <property type="entry name" value="MoaA-like"/>
</dbReference>
<evidence type="ECO:0000256" key="8">
    <source>
        <dbReference type="ARBA" id="ARBA00023134"/>
    </source>
</evidence>
<dbReference type="SMART" id="SM00729">
    <property type="entry name" value="Elp3"/>
    <property type="match status" value="1"/>
</dbReference>
<dbReference type="GO" id="GO:0006777">
    <property type="term" value="P:Mo-molybdopterin cofactor biosynthetic process"/>
    <property type="evidence" value="ECO:0007669"/>
    <property type="project" value="UniProtKB-UniRule"/>
</dbReference>
<feature type="binding site" evidence="12">
    <location>
        <position position="44"/>
    </location>
    <ligand>
        <name>S-adenosyl-L-methionine</name>
        <dbReference type="ChEBI" id="CHEBI:59789"/>
    </ligand>
</feature>
<reference evidence="14 15" key="1">
    <citation type="submission" date="2019-05" db="EMBL/GenBank/DDBJ databases">
        <title>The Complete Genome Sequence of the n-alkane-degrading Desulfoglaeba alkanexedens ALDC reveals multiple alkylsuccinate synthase gene clusters.</title>
        <authorList>
            <person name="Callaghan A.V."/>
            <person name="Davidova I.A."/>
            <person name="Duncan K.E."/>
            <person name="Morris B."/>
            <person name="McInerney M.J."/>
        </authorList>
    </citation>
    <scope>NUCLEOTIDE SEQUENCE [LARGE SCALE GENOMIC DNA]</scope>
    <source>
        <strain evidence="14 15">ALDC</strain>
    </source>
</reference>
<dbReference type="Proteomes" id="UP000298602">
    <property type="component" value="Chromosome"/>
</dbReference>
<dbReference type="SUPFAM" id="SSF102114">
    <property type="entry name" value="Radical SAM enzymes"/>
    <property type="match status" value="1"/>
</dbReference>
<dbReference type="PROSITE" id="PS51918">
    <property type="entry name" value="RADICAL_SAM"/>
    <property type="match status" value="1"/>
</dbReference>
<dbReference type="GO" id="GO:0061799">
    <property type="term" value="F:cyclic pyranopterin monophosphate synthase activity"/>
    <property type="evidence" value="ECO:0007669"/>
    <property type="project" value="TreeGrafter"/>
</dbReference>
<dbReference type="EMBL" id="CP040098">
    <property type="protein sequence ID" value="QCQ23236.1"/>
    <property type="molecule type" value="Genomic_DNA"/>
</dbReference>
<evidence type="ECO:0000256" key="1">
    <source>
        <dbReference type="ARBA" id="ARBA00012167"/>
    </source>
</evidence>
<dbReference type="Pfam" id="PF06463">
    <property type="entry name" value="Mob_synth_C"/>
    <property type="match status" value="1"/>
</dbReference>
<keyword evidence="5 12" id="KW-0547">Nucleotide-binding</keyword>
<keyword evidence="7 12" id="KW-0411">Iron-sulfur</keyword>
<dbReference type="NCBIfam" id="NF001199">
    <property type="entry name" value="PRK00164.2-1"/>
    <property type="match status" value="1"/>
</dbReference>
<dbReference type="SFLD" id="SFLDG01383">
    <property type="entry name" value="cyclic_pyranopterin_phosphate"/>
    <property type="match status" value="1"/>
</dbReference>
<feature type="binding site" evidence="12">
    <location>
        <position position="42"/>
    </location>
    <ligand>
        <name>[4Fe-4S] cluster</name>
        <dbReference type="ChEBI" id="CHEBI:49883"/>
        <label>1</label>
        <note>4Fe-4S-S-AdoMet</note>
    </ligand>
</feature>
<dbReference type="UniPathway" id="UPA00344"/>
<feature type="binding site" evidence="12">
    <location>
        <position position="31"/>
    </location>
    <ligand>
        <name>GTP</name>
        <dbReference type="ChEBI" id="CHEBI:37565"/>
    </ligand>
</feature>
<evidence type="ECO:0000256" key="4">
    <source>
        <dbReference type="ARBA" id="ARBA00022723"/>
    </source>
</evidence>
<feature type="binding site" evidence="12">
    <location>
        <position position="173"/>
    </location>
    <ligand>
        <name>GTP</name>
        <dbReference type="ChEBI" id="CHEBI:37565"/>
    </ligand>
</feature>
<comment type="catalytic activity">
    <reaction evidence="11 12">
        <text>GTP + AH2 + S-adenosyl-L-methionine = (8S)-3',8-cyclo-7,8-dihydroguanosine 5'-triphosphate + 5'-deoxyadenosine + L-methionine + A + H(+)</text>
        <dbReference type="Rhea" id="RHEA:49576"/>
        <dbReference type="ChEBI" id="CHEBI:13193"/>
        <dbReference type="ChEBI" id="CHEBI:15378"/>
        <dbReference type="ChEBI" id="CHEBI:17319"/>
        <dbReference type="ChEBI" id="CHEBI:17499"/>
        <dbReference type="ChEBI" id="CHEBI:37565"/>
        <dbReference type="ChEBI" id="CHEBI:57844"/>
        <dbReference type="ChEBI" id="CHEBI:59789"/>
        <dbReference type="ChEBI" id="CHEBI:131766"/>
        <dbReference type="EC" id="4.1.99.22"/>
    </reaction>
</comment>
<dbReference type="CDD" id="cd01335">
    <property type="entry name" value="Radical_SAM"/>
    <property type="match status" value="1"/>
</dbReference>
<dbReference type="EC" id="4.1.99.22" evidence="1 12"/>
<feature type="binding site" evidence="12">
    <location>
        <position position="272"/>
    </location>
    <ligand>
        <name>[4Fe-4S] cluster</name>
        <dbReference type="ChEBI" id="CHEBI:49883"/>
        <label>2</label>
        <note>4Fe-4S-substrate</note>
    </ligand>
</feature>
<dbReference type="InterPro" id="IPR007197">
    <property type="entry name" value="rSAM"/>
</dbReference>
<feature type="binding site" evidence="12">
    <location>
        <position position="207"/>
    </location>
    <ligand>
        <name>S-adenosyl-L-methionine</name>
        <dbReference type="ChEBI" id="CHEBI:59789"/>
    </ligand>
</feature>
<dbReference type="SFLD" id="SFLDG01067">
    <property type="entry name" value="SPASM/twitch_domain_containing"/>
    <property type="match status" value="1"/>
</dbReference>
<feature type="binding site" evidence="12">
    <location>
        <position position="112"/>
    </location>
    <ligand>
        <name>GTP</name>
        <dbReference type="ChEBI" id="CHEBI:37565"/>
    </ligand>
</feature>
<dbReference type="InterPro" id="IPR000385">
    <property type="entry name" value="MoaA_NifB_PqqE_Fe-S-bd_CS"/>
</dbReference>
<comment type="subunit">
    <text evidence="12">Monomer and homodimer.</text>
</comment>
<dbReference type="AlphaFoldDB" id="A0A4P8L5C7"/>
<dbReference type="NCBIfam" id="TIGR02666">
    <property type="entry name" value="moaA"/>
    <property type="match status" value="1"/>
</dbReference>
<keyword evidence="10 12" id="KW-0456">Lyase</keyword>
<feature type="binding site" evidence="12">
    <location>
        <position position="45"/>
    </location>
    <ligand>
        <name>[4Fe-4S] cluster</name>
        <dbReference type="ChEBI" id="CHEBI:49883"/>
        <label>1</label>
        <note>4Fe-4S-S-AdoMet</note>
    </ligand>
</feature>
<evidence type="ECO:0000256" key="5">
    <source>
        <dbReference type="ARBA" id="ARBA00022741"/>
    </source>
</evidence>
<dbReference type="InterPro" id="IPR006638">
    <property type="entry name" value="Elp3/MiaA/NifB-like_rSAM"/>
</dbReference>
<proteinExistence type="inferred from homology"/>
<dbReference type="KEGG" id="dax:FDQ92_14275"/>
<dbReference type="InterPro" id="IPR013785">
    <property type="entry name" value="Aldolase_TIM"/>
</dbReference>
<feature type="binding site" evidence="12">
    <location>
        <begin position="274"/>
        <end position="276"/>
    </location>
    <ligand>
        <name>GTP</name>
        <dbReference type="ChEBI" id="CHEBI:37565"/>
    </ligand>
</feature>
<evidence type="ECO:0000256" key="7">
    <source>
        <dbReference type="ARBA" id="ARBA00023014"/>
    </source>
</evidence>
<dbReference type="Gene3D" id="3.20.20.70">
    <property type="entry name" value="Aldolase class I"/>
    <property type="match status" value="1"/>
</dbReference>
<dbReference type="CDD" id="cd21117">
    <property type="entry name" value="Twitch_MoaA"/>
    <property type="match status" value="1"/>
</dbReference>
<evidence type="ECO:0000256" key="11">
    <source>
        <dbReference type="ARBA" id="ARBA00048697"/>
    </source>
</evidence>
<comment type="cofactor">
    <cofactor evidence="12">
        <name>[4Fe-4S] cluster</name>
        <dbReference type="ChEBI" id="CHEBI:49883"/>
    </cofactor>
    <text evidence="12">Binds 2 [4Fe-4S] clusters. Binds 1 [4Fe-4S] cluster coordinated with 3 cysteines and an exchangeable S-adenosyl-L-methionine and 1 [4Fe-4S] cluster coordinated with 3 cysteines and the GTP-derived substrate.</text>
</comment>
<dbReference type="InterPro" id="IPR013483">
    <property type="entry name" value="MoaA"/>
</dbReference>
<feature type="binding site" evidence="12">
    <location>
        <position position="136"/>
    </location>
    <ligand>
        <name>S-adenosyl-L-methionine</name>
        <dbReference type="ChEBI" id="CHEBI:59789"/>
    </ligand>
</feature>
<sequence>MGGGHVPAAENKERYDRSPEDRYHRRIDYLRLSVTDRCNLRCTYCMPASGVPKLDHEEILRYEEILRLVDITARMGISKVRITGGEPLVRKDLAYLCRQIARNPLIQDLSVTTNGVLLRHLGRKLFQAGVRRLNVSLDTLNAERYAAITRRDHFEDVWAGIQEAERIGFSPIKINMVVLRGVNDDEIEDMAALTYRFPYHVRFIEFMPFQPDHYSERFLSSDEIVERLAGVDTLLPAEADRGNGPARHYRFPSSRGKIGIISPMSHHFCPTCNRLRLTADGKLRTCLFAVEEQDIKGLLRSGASDEAVEAAIRAALQRKPKAHPLNEAVLRKCISRSMSSIGG</sequence>
<protein>
    <recommendedName>
        <fullName evidence="1 12">GTP 3',8-cyclase</fullName>
        <ecNumber evidence="1 12">4.1.99.22</ecNumber>
    </recommendedName>
    <alternativeName>
        <fullName evidence="12">Molybdenum cofactor biosynthesis protein A</fullName>
    </alternativeName>
</protein>
<dbReference type="HAMAP" id="MF_01225_B">
    <property type="entry name" value="MoaA_B"/>
    <property type="match status" value="1"/>
</dbReference>
<keyword evidence="8 12" id="KW-0342">GTP-binding</keyword>
<name>A0A4P8L5C7_9BACT</name>
<keyword evidence="6 12" id="KW-0408">Iron</keyword>
<dbReference type="InterPro" id="IPR010505">
    <property type="entry name" value="MoaA_twitch"/>
</dbReference>
<feature type="binding site" evidence="12">
    <location>
        <position position="269"/>
    </location>
    <ligand>
        <name>[4Fe-4S] cluster</name>
        <dbReference type="ChEBI" id="CHEBI:49883"/>
        <label>2</label>
        <note>4Fe-4S-substrate</note>
    </ligand>
</feature>
<gene>
    <name evidence="12 14" type="primary">moaA</name>
    <name evidence="14" type="ORF">FDQ92_14275</name>
</gene>
<dbReference type="GO" id="GO:0051539">
    <property type="term" value="F:4 iron, 4 sulfur cluster binding"/>
    <property type="evidence" value="ECO:0007669"/>
    <property type="project" value="UniProtKB-UniRule"/>
</dbReference>
<feature type="binding site" evidence="12">
    <location>
        <position position="85"/>
    </location>
    <ligand>
        <name>S-adenosyl-L-methionine</name>
        <dbReference type="ChEBI" id="CHEBI:59789"/>
    </ligand>
</feature>
<evidence type="ECO:0000256" key="9">
    <source>
        <dbReference type="ARBA" id="ARBA00023150"/>
    </source>
</evidence>
<keyword evidence="4 12" id="KW-0479">Metal-binding</keyword>
<dbReference type="RefSeq" id="WP_137425515.1">
    <property type="nucleotide sequence ID" value="NZ_CP040098.1"/>
</dbReference>
<evidence type="ECO:0000259" key="13">
    <source>
        <dbReference type="PROSITE" id="PS51918"/>
    </source>
</evidence>
<dbReference type="SFLD" id="SFLDG01386">
    <property type="entry name" value="main_SPASM_domain-containing"/>
    <property type="match status" value="1"/>
</dbReference>
<dbReference type="GO" id="GO:0005525">
    <property type="term" value="F:GTP binding"/>
    <property type="evidence" value="ECO:0007669"/>
    <property type="project" value="UniProtKB-UniRule"/>
</dbReference>
<comment type="similarity">
    <text evidence="12">Belongs to the radical SAM superfamily. MoaA family.</text>
</comment>
<evidence type="ECO:0000256" key="10">
    <source>
        <dbReference type="ARBA" id="ARBA00023239"/>
    </source>
</evidence>
<dbReference type="PANTHER" id="PTHR22960:SF0">
    <property type="entry name" value="MOLYBDENUM COFACTOR BIOSYNTHESIS PROTEIN 1"/>
    <property type="match status" value="1"/>
</dbReference>
<accession>A0A4P8L5C7</accession>
<evidence type="ECO:0000256" key="3">
    <source>
        <dbReference type="ARBA" id="ARBA00022691"/>
    </source>
</evidence>
<feature type="binding site" evidence="12">
    <location>
        <position position="81"/>
    </location>
    <ligand>
        <name>GTP</name>
        <dbReference type="ChEBI" id="CHEBI:37565"/>
    </ligand>
</feature>
<evidence type="ECO:0000313" key="15">
    <source>
        <dbReference type="Proteomes" id="UP000298602"/>
    </source>
</evidence>
<dbReference type="InterPro" id="IPR058240">
    <property type="entry name" value="rSAM_sf"/>
</dbReference>
<keyword evidence="2 12" id="KW-0004">4Fe-4S</keyword>
<dbReference type="SFLD" id="SFLDS00029">
    <property type="entry name" value="Radical_SAM"/>
    <property type="match status" value="1"/>
</dbReference>
<dbReference type="GO" id="GO:1904047">
    <property type="term" value="F:S-adenosyl-L-methionine binding"/>
    <property type="evidence" value="ECO:0007669"/>
    <property type="project" value="UniProtKB-UniRule"/>
</dbReference>
<comment type="pathway">
    <text evidence="12">Cofactor biosynthesis; molybdopterin biosynthesis.</text>
</comment>
<keyword evidence="9 12" id="KW-0501">Molybdenum cofactor biosynthesis</keyword>
<reference evidence="14 15" key="2">
    <citation type="submission" date="2019-05" db="EMBL/GenBank/DDBJ databases">
        <authorList>
            <person name="Suflita J.M."/>
            <person name="Marks C.R."/>
        </authorList>
    </citation>
    <scope>NUCLEOTIDE SEQUENCE [LARGE SCALE GENOMIC DNA]</scope>
    <source>
        <strain evidence="14 15">ALDC</strain>
    </source>
</reference>
<dbReference type="Pfam" id="PF04055">
    <property type="entry name" value="Radical_SAM"/>
    <property type="match status" value="1"/>
</dbReference>
<feature type="binding site" evidence="12">
    <location>
        <position position="38"/>
    </location>
    <ligand>
        <name>[4Fe-4S] cluster</name>
        <dbReference type="ChEBI" id="CHEBI:49883"/>
        <label>1</label>
        <note>4Fe-4S-S-AdoMet</note>
    </ligand>
</feature>
<feature type="domain" description="Radical SAM core" evidence="13">
    <location>
        <begin position="22"/>
        <end position="246"/>
    </location>
</feature>
<evidence type="ECO:0000256" key="6">
    <source>
        <dbReference type="ARBA" id="ARBA00023004"/>
    </source>
</evidence>
<evidence type="ECO:0000256" key="12">
    <source>
        <dbReference type="HAMAP-Rule" id="MF_01225"/>
    </source>
</evidence>
<keyword evidence="15" id="KW-1185">Reference proteome</keyword>
<dbReference type="PANTHER" id="PTHR22960">
    <property type="entry name" value="MOLYBDOPTERIN COFACTOR SYNTHESIS PROTEIN A"/>
    <property type="match status" value="1"/>
</dbReference>
<dbReference type="OrthoDB" id="9763993at2"/>
<evidence type="ECO:0000256" key="2">
    <source>
        <dbReference type="ARBA" id="ARBA00022485"/>
    </source>
</evidence>
<dbReference type="InterPro" id="IPR050105">
    <property type="entry name" value="MoCo_biosynth_MoaA/MoaC"/>
</dbReference>
<evidence type="ECO:0000313" key="14">
    <source>
        <dbReference type="EMBL" id="QCQ23236.1"/>
    </source>
</evidence>
<dbReference type="GO" id="GO:0061798">
    <property type="term" value="F:GTP 3',8'-cyclase activity"/>
    <property type="evidence" value="ECO:0007669"/>
    <property type="project" value="UniProtKB-UniRule"/>
</dbReference>
<keyword evidence="3 12" id="KW-0949">S-adenosyl-L-methionine</keyword>
<feature type="binding site" evidence="12">
    <location>
        <position position="286"/>
    </location>
    <ligand>
        <name>[4Fe-4S] cluster</name>
        <dbReference type="ChEBI" id="CHEBI:49883"/>
        <label>2</label>
        <note>4Fe-4S-substrate</note>
    </ligand>
</feature>
<comment type="function">
    <text evidence="12">Catalyzes the cyclization of GTP to (8S)-3',8-cyclo-7,8-dihydroguanosine 5'-triphosphate.</text>
</comment>
<dbReference type="GO" id="GO:0046872">
    <property type="term" value="F:metal ion binding"/>
    <property type="evidence" value="ECO:0007669"/>
    <property type="project" value="UniProtKB-KW"/>
</dbReference>